<dbReference type="Pfam" id="PF01928">
    <property type="entry name" value="CYTH"/>
    <property type="match status" value="1"/>
</dbReference>
<name>D0A0K9_TRYB9</name>
<reference evidence="5" key="1">
    <citation type="journal article" date="2010" name="PLoS Negl. Trop. Dis.">
        <title>The genome sequence of Trypanosoma brucei gambiense, causative agent of chronic human african trypanosomiasis.</title>
        <authorList>
            <person name="Jackson A.P."/>
            <person name="Sanders M."/>
            <person name="Berry A."/>
            <person name="McQuillan J."/>
            <person name="Aslett M.A."/>
            <person name="Quail M.A."/>
            <person name="Chukualim B."/>
            <person name="Capewell P."/>
            <person name="MacLeod A."/>
            <person name="Melville S.E."/>
            <person name="Gibson W."/>
            <person name="Barry J.D."/>
            <person name="Berriman M."/>
            <person name="Hertz-Fowler C."/>
        </authorList>
    </citation>
    <scope>NUCLEOTIDE SEQUENCE [LARGE SCALE GENOMIC DNA]</scope>
    <source>
        <strain evidence="5">MHOM/CI/86/DAL972</strain>
    </source>
</reference>
<dbReference type="KEGG" id="tbg:TbgDal_X18700"/>
<dbReference type="PANTHER" id="PTHR34948:SF2">
    <property type="entry name" value="TRIPHOSPHATE TUNNEL METALLOENZYME 3"/>
    <property type="match status" value="1"/>
</dbReference>
<dbReference type="OrthoDB" id="2160189at2759"/>
<gene>
    <name evidence="4" type="ORF">TbgDal_X18700</name>
</gene>
<evidence type="ECO:0000259" key="3">
    <source>
        <dbReference type="Pfam" id="PF01928"/>
    </source>
</evidence>
<evidence type="ECO:0000313" key="4">
    <source>
        <dbReference type="EMBL" id="CBH16767.1"/>
    </source>
</evidence>
<sequence length="699" mass="79063">MRNCSLDGSIHTKGRREGGGGRERSHAAEASTTFRYCCWSWCFFFFVSINFNLLACLFISSIPFCKPRFGVSTVEYLLSNAGSKTIGEWNKEGKMTRMRVDAKLLLKSEDDFRRLLELLRPFHLRTWKYEDFYFDTPNFLLMAKDVQLRLRVPFKSSDGKDEKLAGAQGSNMLCHVSLTLKTNSSVDVGGQTAGIFEMFPFTPKDVDDMLQEDSLVSVLKNRSSDEPAKTVLEYLTRASEEYGEELVLTRFASFETTRRQYKFVPHLGFGSTPSSDKDVASEKNKSDPPRFYVDEVPMGDFKSYEVEMQGVTDPLADVCQDLMDYLNEKGIEFTHSLSGKLNRFMTRTLELEEMKEESQCVRLRIKGNKGYEEVCRWQNEENEISLDPIPKRGAPPVDNDKPTFGVTQMASSLLGLGPLTSQASRMTHSQSVRLKRIREGNHGDEEYFENYFFDDRPNGTLAAKKYTLRLRCCNPPTAFSLELRKEKWSAGGVKGYERRRAYISGDVARLMLRDPNKFLNSLSSQSSLGHLLRRDMGLQKLTIVGYCKTHRITYNGKIIERTMVEDSQRTQNGNAGKVAARPPDVEFTLFHGPSSAGCRGEFSIQLNRIMVDTGSDPVKVAKRASEERCCSIFNPRGCSPFPREPSETESYEVKLAGLPEGLAATAEDWLVSQLHQRQVQWEVVMSAGMGQYHPSLAAA</sequence>
<evidence type="ECO:0000256" key="2">
    <source>
        <dbReference type="SAM" id="Phobius"/>
    </source>
</evidence>
<feature type="domain" description="CYTH" evidence="3">
    <location>
        <begin position="103"/>
        <end position="263"/>
    </location>
</feature>
<accession>D0A0K9</accession>
<keyword evidence="2" id="KW-1133">Transmembrane helix</keyword>
<dbReference type="Gene3D" id="2.40.320.10">
    <property type="entry name" value="Hypothetical Protein Pfu-838710-001"/>
    <property type="match status" value="2"/>
</dbReference>
<dbReference type="Proteomes" id="UP000002316">
    <property type="component" value="Chromosome 10"/>
</dbReference>
<dbReference type="GeneID" id="23865121"/>
<dbReference type="InterPro" id="IPR023577">
    <property type="entry name" value="CYTH_domain"/>
</dbReference>
<dbReference type="GO" id="GO:0016462">
    <property type="term" value="F:pyrophosphatase activity"/>
    <property type="evidence" value="ECO:0007669"/>
    <property type="project" value="UniProtKB-ARBA"/>
</dbReference>
<keyword evidence="2" id="KW-0472">Membrane</keyword>
<dbReference type="PANTHER" id="PTHR34948">
    <property type="entry name" value="OS08G0299200 PROTEIN"/>
    <property type="match status" value="1"/>
</dbReference>
<dbReference type="InterPro" id="IPR033469">
    <property type="entry name" value="CYTH-like_dom_sf"/>
</dbReference>
<dbReference type="AlphaFoldDB" id="D0A0K9"/>
<dbReference type="SUPFAM" id="SSF55154">
    <property type="entry name" value="CYTH-like phosphatases"/>
    <property type="match status" value="1"/>
</dbReference>
<proteinExistence type="predicted"/>
<dbReference type="RefSeq" id="XP_011779031.1">
    <property type="nucleotide sequence ID" value="XM_011780729.1"/>
</dbReference>
<dbReference type="EMBL" id="FN554973">
    <property type="protein sequence ID" value="CBH16767.1"/>
    <property type="molecule type" value="Genomic_DNA"/>
</dbReference>
<feature type="transmembrane region" description="Helical" evidence="2">
    <location>
        <begin position="41"/>
        <end position="64"/>
    </location>
</feature>
<evidence type="ECO:0000313" key="5">
    <source>
        <dbReference type="Proteomes" id="UP000002316"/>
    </source>
</evidence>
<feature type="region of interest" description="Disordered" evidence="1">
    <location>
        <begin position="1"/>
        <end position="24"/>
    </location>
</feature>
<feature type="compositionally biased region" description="Basic and acidic residues" evidence="1">
    <location>
        <begin position="15"/>
        <end position="24"/>
    </location>
</feature>
<evidence type="ECO:0000256" key="1">
    <source>
        <dbReference type="SAM" id="MobiDB-lite"/>
    </source>
</evidence>
<dbReference type="VEuPathDB" id="TriTrypDB:Tbg972.10.18700"/>
<keyword evidence="2" id="KW-0812">Transmembrane</keyword>
<organism evidence="4 5">
    <name type="scientific">Trypanosoma brucei gambiense (strain MHOM/CI/86/DAL972)</name>
    <dbReference type="NCBI Taxonomy" id="679716"/>
    <lineage>
        <taxon>Eukaryota</taxon>
        <taxon>Discoba</taxon>
        <taxon>Euglenozoa</taxon>
        <taxon>Kinetoplastea</taxon>
        <taxon>Metakinetoplastina</taxon>
        <taxon>Trypanosomatida</taxon>
        <taxon>Trypanosomatidae</taxon>
        <taxon>Trypanosoma</taxon>
    </lineage>
</organism>
<protein>
    <recommendedName>
        <fullName evidence="3">CYTH domain-containing protein</fullName>
    </recommendedName>
</protein>